<dbReference type="PANTHER" id="PTHR31806">
    <property type="entry name" value="PURINE-CYTOSINE PERMEASE FCY2-RELATED"/>
    <property type="match status" value="1"/>
</dbReference>
<dbReference type="GO" id="GO:0005886">
    <property type="term" value="C:plasma membrane"/>
    <property type="evidence" value="ECO:0007669"/>
    <property type="project" value="TreeGrafter"/>
</dbReference>
<organism evidence="9 10">
    <name type="scientific">Phialocephala subalpina</name>
    <dbReference type="NCBI Taxonomy" id="576137"/>
    <lineage>
        <taxon>Eukaryota</taxon>
        <taxon>Fungi</taxon>
        <taxon>Dikarya</taxon>
        <taxon>Ascomycota</taxon>
        <taxon>Pezizomycotina</taxon>
        <taxon>Leotiomycetes</taxon>
        <taxon>Helotiales</taxon>
        <taxon>Mollisiaceae</taxon>
        <taxon>Phialocephala</taxon>
        <taxon>Phialocephala fortinii species complex</taxon>
    </lineage>
</organism>
<dbReference type="EMBL" id="FJOG01000019">
    <property type="protein sequence ID" value="CZR61700.1"/>
    <property type="molecule type" value="Genomic_DNA"/>
</dbReference>
<evidence type="ECO:0000256" key="4">
    <source>
        <dbReference type="ARBA" id="ARBA00022692"/>
    </source>
</evidence>
<feature type="transmembrane region" description="Helical" evidence="8">
    <location>
        <begin position="111"/>
        <end position="131"/>
    </location>
</feature>
<dbReference type="InterPro" id="IPR026030">
    <property type="entry name" value="Pur-cyt_permease_Fcy2/21/22"/>
</dbReference>
<feature type="transmembrane region" description="Helical" evidence="8">
    <location>
        <begin position="151"/>
        <end position="170"/>
    </location>
</feature>
<keyword evidence="5 8" id="KW-1133">Transmembrane helix</keyword>
<comment type="similarity">
    <text evidence="2">Belongs to the purine-cytosine permease (2.A.39) family.</text>
</comment>
<evidence type="ECO:0000256" key="6">
    <source>
        <dbReference type="ARBA" id="ARBA00023136"/>
    </source>
</evidence>
<keyword evidence="3" id="KW-0813">Transport</keyword>
<evidence type="ECO:0000256" key="3">
    <source>
        <dbReference type="ARBA" id="ARBA00022448"/>
    </source>
</evidence>
<feature type="transmembrane region" description="Helical" evidence="8">
    <location>
        <begin position="200"/>
        <end position="220"/>
    </location>
</feature>
<evidence type="ECO:0000256" key="5">
    <source>
        <dbReference type="ARBA" id="ARBA00022989"/>
    </source>
</evidence>
<gene>
    <name evidence="9" type="ORF">PAC_11597</name>
</gene>
<name>A0A1L7X9K1_9HELO</name>
<sequence length="310" mass="33769">MAMASTRDIEKPPDAVNVVGDTSSGDDVLQEPHSTTLHVPSYLQRFNARIEGLSGFEARGITRVLPEERQQPSLASDVQVSILWFSTNVSVNNLAVGLFGPLVFDLGFLDSAMCATFGGLLGSMSTSYMSIWGPLSGNRTMVVLRYFMGYWPSKIPCFLNIVLMVGYCTIDGTIGGQMLSAVSGGSMSIVHGAFHHYERYAWIPQVLVLFILIGSVRPYFNSSLQSIGDARTVAANRLSFSHFAYMCPTPGQRLHLTTMSIIQRNLQNSRSTSLGMVLHRSPGRIGMRSGRARSPVPRVPEFLGANGLLG</sequence>
<protein>
    <submittedName>
        <fullName evidence="9">Uncharacterized protein</fullName>
    </submittedName>
</protein>
<dbReference type="InterPro" id="IPR001248">
    <property type="entry name" value="Pur-cyt_permease"/>
</dbReference>
<feature type="transmembrane region" description="Helical" evidence="8">
    <location>
        <begin position="82"/>
        <end position="104"/>
    </location>
</feature>
<accession>A0A1L7X9K1</accession>
<dbReference type="GO" id="GO:0000329">
    <property type="term" value="C:fungal-type vacuole membrane"/>
    <property type="evidence" value="ECO:0007669"/>
    <property type="project" value="TreeGrafter"/>
</dbReference>
<evidence type="ECO:0000256" key="8">
    <source>
        <dbReference type="SAM" id="Phobius"/>
    </source>
</evidence>
<evidence type="ECO:0000256" key="1">
    <source>
        <dbReference type="ARBA" id="ARBA00004141"/>
    </source>
</evidence>
<evidence type="ECO:0000313" key="10">
    <source>
        <dbReference type="Proteomes" id="UP000184330"/>
    </source>
</evidence>
<dbReference type="GO" id="GO:0022857">
    <property type="term" value="F:transmembrane transporter activity"/>
    <property type="evidence" value="ECO:0007669"/>
    <property type="project" value="InterPro"/>
</dbReference>
<evidence type="ECO:0000256" key="7">
    <source>
        <dbReference type="SAM" id="MobiDB-lite"/>
    </source>
</evidence>
<dbReference type="Gene3D" id="1.10.4160.10">
    <property type="entry name" value="Hydantoin permease"/>
    <property type="match status" value="1"/>
</dbReference>
<comment type="subcellular location">
    <subcellularLocation>
        <location evidence="1">Membrane</location>
        <topology evidence="1">Multi-pass membrane protein</topology>
    </subcellularLocation>
</comment>
<evidence type="ECO:0000256" key="2">
    <source>
        <dbReference type="ARBA" id="ARBA00008974"/>
    </source>
</evidence>
<keyword evidence="6 8" id="KW-0472">Membrane</keyword>
<dbReference type="Proteomes" id="UP000184330">
    <property type="component" value="Unassembled WGS sequence"/>
</dbReference>
<evidence type="ECO:0000313" key="9">
    <source>
        <dbReference type="EMBL" id="CZR61700.1"/>
    </source>
</evidence>
<dbReference type="AlphaFoldDB" id="A0A1L7X9K1"/>
<dbReference type="Pfam" id="PF02133">
    <property type="entry name" value="Transp_cyt_pur"/>
    <property type="match status" value="1"/>
</dbReference>
<dbReference type="OrthoDB" id="2116389at2759"/>
<dbReference type="STRING" id="576137.A0A1L7X9K1"/>
<proteinExistence type="inferred from homology"/>
<dbReference type="PANTHER" id="PTHR31806:SF8">
    <property type="entry name" value="TRANSPORTER, PUTATIVE (AFU_ORTHOLOGUE AFUA_2G03000)-RELATED"/>
    <property type="match status" value="1"/>
</dbReference>
<reference evidence="9 10" key="1">
    <citation type="submission" date="2016-03" db="EMBL/GenBank/DDBJ databases">
        <authorList>
            <person name="Ploux O."/>
        </authorList>
    </citation>
    <scope>NUCLEOTIDE SEQUENCE [LARGE SCALE GENOMIC DNA]</scope>
    <source>
        <strain evidence="9 10">UAMH 11012</strain>
    </source>
</reference>
<keyword evidence="10" id="KW-1185">Reference proteome</keyword>
<feature type="region of interest" description="Disordered" evidence="7">
    <location>
        <begin position="1"/>
        <end position="27"/>
    </location>
</feature>
<keyword evidence="4 8" id="KW-0812">Transmembrane</keyword>